<keyword evidence="6" id="KW-0342">GTP-binding</keyword>
<dbReference type="CDD" id="cd04095">
    <property type="entry name" value="CysN_NoDQ_III"/>
    <property type="match status" value="1"/>
</dbReference>
<dbReference type="InterPro" id="IPR027417">
    <property type="entry name" value="P-loop_NTPase"/>
</dbReference>
<gene>
    <name evidence="8" type="primary">cysN</name>
    <name evidence="8" type="ORF">CARN8_540003</name>
</gene>
<dbReference type="InterPro" id="IPR011779">
    <property type="entry name" value="SO4_adenylTrfase_lsu"/>
</dbReference>
<evidence type="ECO:0000256" key="3">
    <source>
        <dbReference type="ARBA" id="ARBA00022695"/>
    </source>
</evidence>
<keyword evidence="5" id="KW-0067">ATP-binding</keyword>
<evidence type="ECO:0000256" key="6">
    <source>
        <dbReference type="ARBA" id="ARBA00023134"/>
    </source>
</evidence>
<name>A0A3P3ZQI4_9ZZZZ</name>
<dbReference type="PRINTS" id="PR00315">
    <property type="entry name" value="ELONGATNFCT"/>
</dbReference>
<dbReference type="AlphaFoldDB" id="A0A3P3ZQI4"/>
<dbReference type="CDD" id="cd04166">
    <property type="entry name" value="CysN_ATPS"/>
    <property type="match status" value="1"/>
</dbReference>
<dbReference type="Gene3D" id="3.40.50.300">
    <property type="entry name" value="P-loop containing nucleotide triphosphate hydrolases"/>
    <property type="match status" value="1"/>
</dbReference>
<dbReference type="GO" id="GO:0006790">
    <property type="term" value="P:sulfur compound metabolic process"/>
    <property type="evidence" value="ECO:0007669"/>
    <property type="project" value="InterPro"/>
</dbReference>
<dbReference type="EC" id="2.7.7.4" evidence="1"/>
<sequence length="421" mass="46506">MENKLKNCQEILRFITCGSVDDGKSTLIGRLLLDSRSVLADQWAAIEATSTRRGQSQVDLSLLTDGLQAEREQGITIDVAYRYFSTPVRRFIIADTPGHAQYTRNMVTGASTADLAILLLDARKGVVEQTRRHAQIVRLLGIRKVVIAVNKMDLVAYGQEAFERVKQEFLTFAEPLAFRDIVFIPLSALNGDGVVLHGECMPWYTGPTLLELLETVALDEEALNSSFRFPIQLVARLSEENGEERRGAQGRVESGTVAVGDEVILLPAGRRSRISAIETYGGRISQARAGQSVTLVLADQIDMSRGDMIASVAHPPKIDKNFEALVCWFSQTPYDPARRLLIQQTTRCIQGKIDTLSARLDIQTSQLIPSPAQVGMNDLVRMGFKVQQPLAFDRYEDNRTTGSFILIDALTHDTVAAGMIV</sequence>
<keyword evidence="2 8" id="KW-0808">Transferase</keyword>
<protein>
    <recommendedName>
        <fullName evidence="1">sulfate adenylyltransferase</fullName>
        <ecNumber evidence="1">2.7.7.4</ecNumber>
    </recommendedName>
</protein>
<reference evidence="8" key="1">
    <citation type="submission" date="2018-10" db="EMBL/GenBank/DDBJ databases">
        <authorList>
            <person name="Plewniak F."/>
        </authorList>
    </citation>
    <scope>NUCLEOTIDE SEQUENCE</scope>
</reference>
<dbReference type="InterPro" id="IPR009001">
    <property type="entry name" value="Transl_elong_EF1A/Init_IF2_C"/>
</dbReference>
<dbReference type="GO" id="GO:0003924">
    <property type="term" value="F:GTPase activity"/>
    <property type="evidence" value="ECO:0007669"/>
    <property type="project" value="InterPro"/>
</dbReference>
<evidence type="ECO:0000256" key="4">
    <source>
        <dbReference type="ARBA" id="ARBA00022741"/>
    </source>
</evidence>
<evidence type="ECO:0000256" key="1">
    <source>
        <dbReference type="ARBA" id="ARBA00012391"/>
    </source>
</evidence>
<dbReference type="EMBL" id="UOYP01000490">
    <property type="protein sequence ID" value="VAY89158.1"/>
    <property type="molecule type" value="Genomic_DNA"/>
</dbReference>
<keyword evidence="4" id="KW-0547">Nucleotide-binding</keyword>
<dbReference type="InterPro" id="IPR000795">
    <property type="entry name" value="T_Tr_GTP-bd_dom"/>
</dbReference>
<dbReference type="Pfam" id="PF00009">
    <property type="entry name" value="GTP_EFTU"/>
    <property type="match status" value="1"/>
</dbReference>
<feature type="domain" description="Tr-type G" evidence="7">
    <location>
        <begin position="9"/>
        <end position="223"/>
    </location>
</feature>
<dbReference type="GO" id="GO:0004781">
    <property type="term" value="F:sulfate adenylyltransferase (ATP) activity"/>
    <property type="evidence" value="ECO:0007669"/>
    <property type="project" value="UniProtKB-EC"/>
</dbReference>
<evidence type="ECO:0000256" key="5">
    <source>
        <dbReference type="ARBA" id="ARBA00022840"/>
    </source>
</evidence>
<dbReference type="PROSITE" id="PS00301">
    <property type="entry name" value="G_TR_1"/>
    <property type="match status" value="1"/>
</dbReference>
<keyword evidence="3 8" id="KW-0548">Nucleotidyltransferase</keyword>
<evidence type="ECO:0000313" key="8">
    <source>
        <dbReference type="EMBL" id="VAY89158.1"/>
    </source>
</evidence>
<dbReference type="InterPro" id="IPR044138">
    <property type="entry name" value="CysN_II"/>
</dbReference>
<dbReference type="FunFam" id="3.40.50.300:FF:000119">
    <property type="entry name" value="Sulfate adenylyltransferase subunit 1"/>
    <property type="match status" value="1"/>
</dbReference>
<proteinExistence type="predicted"/>
<dbReference type="PROSITE" id="PS51722">
    <property type="entry name" value="G_TR_2"/>
    <property type="match status" value="1"/>
</dbReference>
<dbReference type="NCBIfam" id="TIGR02034">
    <property type="entry name" value="CysN"/>
    <property type="match status" value="1"/>
</dbReference>
<dbReference type="GO" id="GO:0005525">
    <property type="term" value="F:GTP binding"/>
    <property type="evidence" value="ECO:0007669"/>
    <property type="project" value="UniProtKB-KW"/>
</dbReference>
<dbReference type="InterPro" id="IPR041757">
    <property type="entry name" value="CysN_GTP-bd"/>
</dbReference>
<dbReference type="InterPro" id="IPR004161">
    <property type="entry name" value="EFTu-like_2"/>
</dbReference>
<dbReference type="SUPFAM" id="SSF50447">
    <property type="entry name" value="Translation proteins"/>
    <property type="match status" value="1"/>
</dbReference>
<evidence type="ECO:0000256" key="2">
    <source>
        <dbReference type="ARBA" id="ARBA00022679"/>
    </source>
</evidence>
<dbReference type="InterPro" id="IPR005225">
    <property type="entry name" value="Small_GTP-bd"/>
</dbReference>
<dbReference type="Pfam" id="PF22594">
    <property type="entry name" value="GTP-eEF1A_C"/>
    <property type="match status" value="1"/>
</dbReference>
<dbReference type="Gene3D" id="2.40.30.10">
    <property type="entry name" value="Translation factors"/>
    <property type="match status" value="2"/>
</dbReference>
<dbReference type="Pfam" id="PF03144">
    <property type="entry name" value="GTP_EFTU_D2"/>
    <property type="match status" value="1"/>
</dbReference>
<evidence type="ECO:0000259" key="7">
    <source>
        <dbReference type="PROSITE" id="PS51722"/>
    </source>
</evidence>
<dbReference type="InterPro" id="IPR044139">
    <property type="entry name" value="CysN_NoDQ_III"/>
</dbReference>
<dbReference type="InterPro" id="IPR009000">
    <property type="entry name" value="Transl_B-barrel_sf"/>
</dbReference>
<dbReference type="PANTHER" id="PTHR23115">
    <property type="entry name" value="TRANSLATION FACTOR"/>
    <property type="match status" value="1"/>
</dbReference>
<dbReference type="InterPro" id="IPR054696">
    <property type="entry name" value="GTP-eEF1A_C"/>
</dbReference>
<dbReference type="InterPro" id="IPR050100">
    <property type="entry name" value="TRAFAC_GTPase_members"/>
</dbReference>
<dbReference type="NCBIfam" id="TIGR00231">
    <property type="entry name" value="small_GTP"/>
    <property type="match status" value="1"/>
</dbReference>
<dbReference type="InterPro" id="IPR031157">
    <property type="entry name" value="G_TR_CS"/>
</dbReference>
<dbReference type="SUPFAM" id="SSF50465">
    <property type="entry name" value="EF-Tu/eEF-1alpha/eIF2-gamma C-terminal domain"/>
    <property type="match status" value="1"/>
</dbReference>
<organism evidence="8">
    <name type="scientific">mine drainage metagenome</name>
    <dbReference type="NCBI Taxonomy" id="410659"/>
    <lineage>
        <taxon>unclassified sequences</taxon>
        <taxon>metagenomes</taxon>
        <taxon>ecological metagenomes</taxon>
    </lineage>
</organism>
<accession>A0A3P3ZQI4</accession>
<dbReference type="SUPFAM" id="SSF52540">
    <property type="entry name" value="P-loop containing nucleoside triphosphate hydrolases"/>
    <property type="match status" value="1"/>
</dbReference>
<dbReference type="GO" id="GO:0005524">
    <property type="term" value="F:ATP binding"/>
    <property type="evidence" value="ECO:0007669"/>
    <property type="project" value="UniProtKB-KW"/>
</dbReference>
<dbReference type="CDD" id="cd03695">
    <property type="entry name" value="CysN_NodQ_II"/>
    <property type="match status" value="1"/>
</dbReference>